<evidence type="ECO:0000313" key="6">
    <source>
        <dbReference type="Proteomes" id="UP000794436"/>
    </source>
</evidence>
<dbReference type="GO" id="GO:0031267">
    <property type="term" value="F:small GTPase binding"/>
    <property type="evidence" value="ECO:0007669"/>
    <property type="project" value="TreeGrafter"/>
</dbReference>
<accession>A0A8K1FDK8</accession>
<dbReference type="OrthoDB" id="71227at2759"/>
<dbReference type="GO" id="GO:0005794">
    <property type="term" value="C:Golgi apparatus"/>
    <property type="evidence" value="ECO:0007669"/>
    <property type="project" value="UniProtKB-SubCell"/>
</dbReference>
<comment type="subcellular location">
    <subcellularLocation>
        <location evidence="1">Golgi apparatus</location>
    </subcellularLocation>
</comment>
<keyword evidence="2" id="KW-0333">Golgi apparatus</keyword>
<keyword evidence="3 4" id="KW-0175">Coiled coil</keyword>
<dbReference type="GO" id="GO:0007030">
    <property type="term" value="P:Golgi organization"/>
    <property type="evidence" value="ECO:0007669"/>
    <property type="project" value="TreeGrafter"/>
</dbReference>
<feature type="coiled-coil region" evidence="4">
    <location>
        <begin position="211"/>
        <end position="238"/>
    </location>
</feature>
<reference evidence="5" key="1">
    <citation type="submission" date="2019-03" db="EMBL/GenBank/DDBJ databases">
        <title>Long read genome sequence of the mycoparasitic Pythium oligandrum ATCC 38472 isolated from sugarbeet rhizosphere.</title>
        <authorList>
            <person name="Gaulin E."/>
        </authorList>
    </citation>
    <scope>NUCLEOTIDE SEQUENCE</scope>
    <source>
        <strain evidence="5">ATCC 38472_TT</strain>
    </source>
</reference>
<sequence>MWSRLTEYAGNVAEIVAPSEQGEHGELGEELWNKFTNIVAPTDGAEKTALDEDEDEQERYISELERALLQKKKQNEVLEQRIQELEAGGGESTGGVNAAVVREKDHRIAELEATVAAVKAQMVDVTKQASSFESETNRTLTAKLEAMEKRLRDLDVECNVLRAQAKQPTANTSTPDARNSIYSTLVQVTLQLAKSTQGQPLEIGDSEEVVLGQLKIVSERLRSEIERAQSQSARFQSAMSSFLAMHGERNDSHNELTLPELQSALGKLGHKLSMRAKDAVELEQLRLHVQHLTEKDEKSIKTISALQTQLSGVQASKLQNAQELADRESELMVAVQKKDATITKLQANENQLRETLNHLGSELDNANTELDELEKAYEVQRAELAALQVKYQDAIEHQVGYDQLQDRVRDLQQNAQEYEQGYLQLLQEAEQVKAKTEAEKAELVASAEAHVVSADKQRIYELEAQLSACEADKAVATQDAERLENELEALDRVLLQLQADHRQQKQRMLELEEILDSAQNRRRSSHNGSGVIAEEDFRRVMDVLSKKTLECDQLREALENTARQYSANEMLDKRLAAQLMVSYLESDKKHEVLLLISRMMSFDDDQKRRAGILSDGSVVIPGNGGGGLFSSLLGIGPRSQDGSSHGDTSDGARHFNTDEKAFSDLWADFLLQEAKK</sequence>
<feature type="coiled-coil region" evidence="4">
    <location>
        <begin position="50"/>
        <end position="164"/>
    </location>
</feature>
<evidence type="ECO:0000313" key="5">
    <source>
        <dbReference type="EMBL" id="TMW55697.1"/>
    </source>
</evidence>
<proteinExistence type="predicted"/>
<evidence type="ECO:0008006" key="7">
    <source>
        <dbReference type="Google" id="ProtNLM"/>
    </source>
</evidence>
<evidence type="ECO:0000256" key="1">
    <source>
        <dbReference type="ARBA" id="ARBA00004555"/>
    </source>
</evidence>
<protein>
    <recommendedName>
        <fullName evidence="7">GRIP domain-containing protein</fullName>
    </recommendedName>
</protein>
<dbReference type="EMBL" id="SPLM01000147">
    <property type="protein sequence ID" value="TMW55697.1"/>
    <property type="molecule type" value="Genomic_DNA"/>
</dbReference>
<dbReference type="GO" id="GO:0006888">
    <property type="term" value="P:endoplasmic reticulum to Golgi vesicle-mediated transport"/>
    <property type="evidence" value="ECO:0007669"/>
    <property type="project" value="TreeGrafter"/>
</dbReference>
<evidence type="ECO:0000256" key="4">
    <source>
        <dbReference type="SAM" id="Coils"/>
    </source>
</evidence>
<dbReference type="Proteomes" id="UP000794436">
    <property type="component" value="Unassembled WGS sequence"/>
</dbReference>
<evidence type="ECO:0000256" key="3">
    <source>
        <dbReference type="ARBA" id="ARBA00023054"/>
    </source>
</evidence>
<dbReference type="PANTHER" id="PTHR18921">
    <property type="entry name" value="MYOSIN HEAVY CHAIN - RELATED"/>
    <property type="match status" value="1"/>
</dbReference>
<evidence type="ECO:0000256" key="2">
    <source>
        <dbReference type="ARBA" id="ARBA00023034"/>
    </source>
</evidence>
<comment type="caution">
    <text evidence="5">The sequence shown here is derived from an EMBL/GenBank/DDBJ whole genome shotgun (WGS) entry which is preliminary data.</text>
</comment>
<organism evidence="5 6">
    <name type="scientific">Pythium oligandrum</name>
    <name type="common">Mycoparasitic fungus</name>
    <dbReference type="NCBI Taxonomy" id="41045"/>
    <lineage>
        <taxon>Eukaryota</taxon>
        <taxon>Sar</taxon>
        <taxon>Stramenopiles</taxon>
        <taxon>Oomycota</taxon>
        <taxon>Peronosporomycetes</taxon>
        <taxon>Pythiales</taxon>
        <taxon>Pythiaceae</taxon>
        <taxon>Pythium</taxon>
    </lineage>
</organism>
<dbReference type="PANTHER" id="PTHR18921:SF2">
    <property type="entry name" value="THYROID RECEPTOR-INTERACTING PROTEIN 11"/>
    <property type="match status" value="1"/>
</dbReference>
<dbReference type="AlphaFoldDB" id="A0A8K1FDK8"/>
<keyword evidence="6" id="KW-1185">Reference proteome</keyword>
<name>A0A8K1FDK8_PYTOL</name>
<gene>
    <name evidence="5" type="ORF">Poli38472_010579</name>
</gene>
<feature type="coiled-coil region" evidence="4">
    <location>
        <begin position="318"/>
        <end position="564"/>
    </location>
</feature>